<dbReference type="EMBL" id="HBUF01251885">
    <property type="protein sequence ID" value="CAG6680341.1"/>
    <property type="molecule type" value="Transcribed_RNA"/>
</dbReference>
<evidence type="ECO:0000313" key="1">
    <source>
        <dbReference type="EMBL" id="CAG6702983.1"/>
    </source>
</evidence>
<sequence length="101" mass="11446">MSVMKAPVLVIRMLSVSMRSDLILVNVDLVSLATDINVQRTLFPKRLPFLHVRLILKPATLRTAPARIRLTTELATVILAIRRTIWMIEELLSDVLILMSV</sequence>
<dbReference type="EMBL" id="HBUF01340757">
    <property type="protein sequence ID" value="CAG6702992.1"/>
    <property type="molecule type" value="Transcribed_RNA"/>
</dbReference>
<dbReference type="EMBL" id="HBUF01340756">
    <property type="protein sequence ID" value="CAG6702989.1"/>
    <property type="molecule type" value="Transcribed_RNA"/>
</dbReference>
<organism evidence="1">
    <name type="scientific">Cacopsylla melanoneura</name>
    <dbReference type="NCBI Taxonomy" id="428564"/>
    <lineage>
        <taxon>Eukaryota</taxon>
        <taxon>Metazoa</taxon>
        <taxon>Ecdysozoa</taxon>
        <taxon>Arthropoda</taxon>
        <taxon>Hexapoda</taxon>
        <taxon>Insecta</taxon>
        <taxon>Pterygota</taxon>
        <taxon>Neoptera</taxon>
        <taxon>Paraneoptera</taxon>
        <taxon>Hemiptera</taxon>
        <taxon>Sternorrhyncha</taxon>
        <taxon>Psylloidea</taxon>
        <taxon>Psyllidae</taxon>
        <taxon>Psyllinae</taxon>
        <taxon>Cacopsylla</taxon>
    </lineage>
</organism>
<dbReference type="AlphaFoldDB" id="A0A8D8UBI2"/>
<dbReference type="EMBL" id="HBUF01340758">
    <property type="protein sequence ID" value="CAG6702995.1"/>
    <property type="molecule type" value="Transcribed_RNA"/>
</dbReference>
<reference evidence="1" key="1">
    <citation type="submission" date="2021-05" db="EMBL/GenBank/DDBJ databases">
        <authorList>
            <person name="Alioto T."/>
            <person name="Alioto T."/>
            <person name="Gomez Garrido J."/>
        </authorList>
    </citation>
    <scope>NUCLEOTIDE SEQUENCE</scope>
</reference>
<proteinExistence type="predicted"/>
<dbReference type="EMBL" id="HBUF01251883">
    <property type="protein sequence ID" value="CAG6680328.1"/>
    <property type="molecule type" value="Transcribed_RNA"/>
</dbReference>
<accession>A0A8D8UBI2</accession>
<dbReference type="EMBL" id="HBUF01340753">
    <property type="protein sequence ID" value="CAG6702980.1"/>
    <property type="molecule type" value="Transcribed_RNA"/>
</dbReference>
<dbReference type="EMBL" id="HBUF01340754">
    <property type="protein sequence ID" value="CAG6702983.1"/>
    <property type="molecule type" value="Transcribed_RNA"/>
</dbReference>
<dbReference type="EMBL" id="HBUF01340755">
    <property type="protein sequence ID" value="CAG6702986.1"/>
    <property type="molecule type" value="Transcribed_RNA"/>
</dbReference>
<name>A0A8D8UBI2_9HEMI</name>
<dbReference type="EMBL" id="HBUF01251881">
    <property type="protein sequence ID" value="CAG6680317.1"/>
    <property type="molecule type" value="Transcribed_RNA"/>
</dbReference>
<dbReference type="EMBL" id="HBUF01340752">
    <property type="protein sequence ID" value="CAG6702977.1"/>
    <property type="molecule type" value="Transcribed_RNA"/>
</dbReference>
<protein>
    <submittedName>
        <fullName evidence="1">Uncharacterized protein</fullName>
    </submittedName>
</protein>